<dbReference type="EMBL" id="JBBJCI010000039">
    <property type="protein sequence ID" value="KAK7249842.1"/>
    <property type="molecule type" value="Genomic_DNA"/>
</dbReference>
<dbReference type="PANTHER" id="PTHR43358">
    <property type="entry name" value="ALPHA/BETA-HYDROLASE"/>
    <property type="match status" value="1"/>
</dbReference>
<dbReference type="SUPFAM" id="SSF53474">
    <property type="entry name" value="alpha/beta-Hydrolases"/>
    <property type="match status" value="1"/>
</dbReference>
<reference evidence="2 3" key="1">
    <citation type="submission" date="2024-03" db="EMBL/GenBank/DDBJ databases">
        <title>Aureococcus anophagefferens CCMP1851 and Kratosvirus quantuckense: Draft genome of a second virus-susceptible host strain in the model system.</title>
        <authorList>
            <person name="Chase E."/>
            <person name="Truchon A.R."/>
            <person name="Schepens W."/>
            <person name="Wilhelm S.W."/>
        </authorList>
    </citation>
    <scope>NUCLEOTIDE SEQUENCE [LARGE SCALE GENOMIC DNA]</scope>
    <source>
        <strain evidence="2 3">CCMP1851</strain>
    </source>
</reference>
<dbReference type="Proteomes" id="UP001363151">
    <property type="component" value="Unassembled WGS sequence"/>
</dbReference>
<evidence type="ECO:0000256" key="1">
    <source>
        <dbReference type="SAM" id="MobiDB-lite"/>
    </source>
</evidence>
<feature type="compositionally biased region" description="Basic residues" evidence="1">
    <location>
        <begin position="35"/>
        <end position="51"/>
    </location>
</feature>
<organism evidence="2 3">
    <name type="scientific">Aureococcus anophagefferens</name>
    <name type="common">Harmful bloom alga</name>
    <dbReference type="NCBI Taxonomy" id="44056"/>
    <lineage>
        <taxon>Eukaryota</taxon>
        <taxon>Sar</taxon>
        <taxon>Stramenopiles</taxon>
        <taxon>Ochrophyta</taxon>
        <taxon>Pelagophyceae</taxon>
        <taxon>Pelagomonadales</taxon>
        <taxon>Pelagomonadaceae</taxon>
        <taxon>Aureococcus</taxon>
    </lineage>
</organism>
<dbReference type="InterPro" id="IPR052920">
    <property type="entry name" value="DNA-binding_regulatory"/>
</dbReference>
<feature type="compositionally biased region" description="Pro residues" evidence="1">
    <location>
        <begin position="246"/>
        <end position="255"/>
    </location>
</feature>
<name>A0ABR1G9Y7_AURAN</name>
<evidence type="ECO:0000313" key="2">
    <source>
        <dbReference type="EMBL" id="KAK7249842.1"/>
    </source>
</evidence>
<dbReference type="InterPro" id="IPR029058">
    <property type="entry name" value="AB_hydrolase_fold"/>
</dbReference>
<dbReference type="Gene3D" id="3.40.50.1820">
    <property type="entry name" value="alpha/beta hydrolase"/>
    <property type="match status" value="1"/>
</dbReference>
<keyword evidence="3" id="KW-1185">Reference proteome</keyword>
<feature type="compositionally biased region" description="Basic and acidic residues" evidence="1">
    <location>
        <begin position="256"/>
        <end position="270"/>
    </location>
</feature>
<accession>A0ABR1G9Y7</accession>
<comment type="caution">
    <text evidence="2">The sequence shown here is derived from an EMBL/GenBank/DDBJ whole genome shotgun (WGS) entry which is preliminary data.</text>
</comment>
<gene>
    <name evidence="2" type="ORF">SO694_00005139</name>
</gene>
<keyword evidence="2" id="KW-0378">Hydrolase</keyword>
<feature type="compositionally biased region" description="Low complexity" evidence="1">
    <location>
        <begin position="67"/>
        <end position="84"/>
    </location>
</feature>
<proteinExistence type="predicted"/>
<dbReference type="PANTHER" id="PTHR43358:SF4">
    <property type="entry name" value="ALPHA_BETA HYDROLASE FOLD-1 DOMAIN-CONTAINING PROTEIN"/>
    <property type="match status" value="1"/>
</dbReference>
<feature type="region of interest" description="Disordered" evidence="1">
    <location>
        <begin position="239"/>
        <end position="270"/>
    </location>
</feature>
<sequence length="270" mass="29009">MGAASIIFYLAASGDTTHMEKLTRGSGGGRASSLLKKRKIQRRRRRARRAAAHAERPARRRRRRRGAAAGVAGTADAEQGAAPGRRARGGRSVDVEPLDAVVLDSPYSDIHQLAVDLASTRLIGGFSTPWVVTQAVLHFLETTILETAKFNISDLKPIDHVGDCATPALFLHAEDDSLVGISHMEALVRSYGGPRAGQQKRAKFPTSKAPISAVFHSSVPWVRQDHRLVKVNGLAYSRGARVSSAPPAPEAPPPARRLESDHHADAPAPN</sequence>
<protein>
    <submittedName>
        <fullName evidence="2">Palmitoyl-(Protein) hydrolase</fullName>
    </submittedName>
</protein>
<feature type="region of interest" description="Disordered" evidence="1">
    <location>
        <begin position="20"/>
        <end position="92"/>
    </location>
</feature>
<dbReference type="GO" id="GO:0016787">
    <property type="term" value="F:hydrolase activity"/>
    <property type="evidence" value="ECO:0007669"/>
    <property type="project" value="UniProtKB-KW"/>
</dbReference>
<evidence type="ECO:0000313" key="3">
    <source>
        <dbReference type="Proteomes" id="UP001363151"/>
    </source>
</evidence>